<keyword evidence="3" id="KW-1185">Reference proteome</keyword>
<dbReference type="PANTHER" id="PTHR41795">
    <property type="entry name" value="EXOPOLYSACCHARIDE SYNTHESIS PROTEIN"/>
    <property type="match status" value="1"/>
</dbReference>
<dbReference type="PANTHER" id="PTHR41795:SF1">
    <property type="entry name" value="EXOPOLYSACCHARIDE SYNTHESIS PROTEIN"/>
    <property type="match status" value="1"/>
</dbReference>
<keyword evidence="1" id="KW-0812">Transmembrane</keyword>
<accession>A0A2A2SGG6</accession>
<reference evidence="3" key="1">
    <citation type="submission" date="2017-09" db="EMBL/GenBank/DDBJ databases">
        <authorList>
            <person name="Feng G."/>
            <person name="Zhu H."/>
        </authorList>
    </citation>
    <scope>NUCLEOTIDE SEQUENCE [LARGE SCALE GENOMIC DNA]</scope>
    <source>
        <strain evidence="3">1PNM-20</strain>
    </source>
</reference>
<name>A0A2A2SGG6_9SPHN</name>
<dbReference type="RefSeq" id="WP_095998353.1">
    <property type="nucleotide sequence ID" value="NZ_NSLI01000003.1"/>
</dbReference>
<evidence type="ECO:0000256" key="1">
    <source>
        <dbReference type="SAM" id="Phobius"/>
    </source>
</evidence>
<organism evidence="2 3">
    <name type="scientific">Sphingomonas lenta</name>
    <dbReference type="NCBI Taxonomy" id="1141887"/>
    <lineage>
        <taxon>Bacteria</taxon>
        <taxon>Pseudomonadati</taxon>
        <taxon>Pseudomonadota</taxon>
        <taxon>Alphaproteobacteria</taxon>
        <taxon>Sphingomonadales</taxon>
        <taxon>Sphingomonadaceae</taxon>
        <taxon>Sphingomonas</taxon>
    </lineage>
</organism>
<dbReference type="OrthoDB" id="7949130at2"/>
<feature type="transmembrane region" description="Helical" evidence="1">
    <location>
        <begin position="53"/>
        <end position="72"/>
    </location>
</feature>
<feature type="transmembrane region" description="Helical" evidence="1">
    <location>
        <begin position="175"/>
        <end position="193"/>
    </location>
</feature>
<evidence type="ECO:0000313" key="3">
    <source>
        <dbReference type="Proteomes" id="UP000218151"/>
    </source>
</evidence>
<gene>
    <name evidence="2" type="ORF">CKY28_11025</name>
</gene>
<proteinExistence type="predicted"/>
<dbReference type="Proteomes" id="UP000218151">
    <property type="component" value="Unassembled WGS sequence"/>
</dbReference>
<sequence>MADEPHSVGDVLDKLRELADQGDVEVGHMAEAFGSRSHGPFLLVPALIEMSPIGGIPGLPTVLAAMIALFAAQMIIGRKHLWLPGFVARRKFGADKVRKAADKLQGVARFMDRHFHGRMPALTKGVFVRAAGVIVILLCCTVPPLELLPFASTAPMLAIAAFGLAMMVRDGLLMLFAFLLSGAAVAVGLGLWADGAGQGGGS</sequence>
<evidence type="ECO:0008006" key="4">
    <source>
        <dbReference type="Google" id="ProtNLM"/>
    </source>
</evidence>
<dbReference type="EMBL" id="NSLI01000003">
    <property type="protein sequence ID" value="PAX08111.1"/>
    <property type="molecule type" value="Genomic_DNA"/>
</dbReference>
<dbReference type="PIRSF" id="PIRSF033239">
    <property type="entry name" value="ExoD"/>
    <property type="match status" value="1"/>
</dbReference>
<protein>
    <recommendedName>
        <fullName evidence="4">Exopolysaccharide biosynthesis protein</fullName>
    </recommendedName>
</protein>
<comment type="caution">
    <text evidence="2">The sequence shown here is derived from an EMBL/GenBank/DDBJ whole genome shotgun (WGS) entry which is preliminary data.</text>
</comment>
<dbReference type="Pfam" id="PF06055">
    <property type="entry name" value="ExoD"/>
    <property type="match status" value="1"/>
</dbReference>
<keyword evidence="1" id="KW-1133">Transmembrane helix</keyword>
<dbReference type="InterPro" id="IPR010331">
    <property type="entry name" value="ExoD"/>
</dbReference>
<evidence type="ECO:0000313" key="2">
    <source>
        <dbReference type="EMBL" id="PAX08111.1"/>
    </source>
</evidence>
<feature type="transmembrane region" description="Helical" evidence="1">
    <location>
        <begin position="126"/>
        <end position="144"/>
    </location>
</feature>
<dbReference type="AlphaFoldDB" id="A0A2A2SGG6"/>
<keyword evidence="1" id="KW-0472">Membrane</keyword>
<feature type="transmembrane region" description="Helical" evidence="1">
    <location>
        <begin position="150"/>
        <end position="168"/>
    </location>
</feature>